<dbReference type="SUPFAM" id="SSF159659">
    <property type="entry name" value="Cgl1923-like"/>
    <property type="match status" value="1"/>
</dbReference>
<feature type="coiled-coil region" evidence="1">
    <location>
        <begin position="203"/>
        <end position="234"/>
    </location>
</feature>
<dbReference type="EMBL" id="WHYS01000001">
    <property type="protein sequence ID" value="MQL54799.1"/>
    <property type="molecule type" value="Genomic_DNA"/>
</dbReference>
<reference evidence="2 5" key="1">
    <citation type="submission" date="2019-10" db="EMBL/GenBank/DDBJ databases">
        <title>Comparative genomics of sulfur disproportionating microorganisms.</title>
        <authorList>
            <person name="Ward L.M."/>
            <person name="Bertran E."/>
            <person name="Johnston D."/>
        </authorList>
    </citation>
    <scope>NUCLEOTIDE SEQUENCE [LARGE SCALE GENOMIC DNA]</scope>
    <source>
        <strain evidence="2 5">DSM 3772</strain>
    </source>
</reference>
<evidence type="ECO:0000256" key="1">
    <source>
        <dbReference type="SAM" id="Coils"/>
    </source>
</evidence>
<dbReference type="AlphaFoldDB" id="A0A650CXN0"/>
<keyword evidence="1" id="KW-0175">Coiled coil</keyword>
<evidence type="ECO:0000313" key="3">
    <source>
        <dbReference type="EMBL" id="QGR22590.1"/>
    </source>
</evidence>
<proteinExistence type="predicted"/>
<evidence type="ECO:0000313" key="4">
    <source>
        <dbReference type="Proteomes" id="UP000426328"/>
    </source>
</evidence>
<dbReference type="Proteomes" id="UP000426328">
    <property type="component" value="Chromosome"/>
</dbReference>
<dbReference type="Pfam" id="PF09754">
    <property type="entry name" value="PAC2"/>
    <property type="match status" value="1"/>
</dbReference>
<evidence type="ECO:0000313" key="2">
    <source>
        <dbReference type="EMBL" id="MQL54799.1"/>
    </source>
</evidence>
<dbReference type="InterPro" id="IPR019151">
    <property type="entry name" value="Proteasome_assmbl_chaperone_2"/>
</dbReference>
<dbReference type="Proteomes" id="UP000474054">
    <property type="component" value="Unassembled WGS sequence"/>
</dbReference>
<sequence>MKVILKGITEDELKGSTFITGFRTIGETGYLASRYIVLKRKLQRIGFITTKYLRDVTFLDEYGIATPFDLFYDKELHTIVLLNHLLPFQREWNSFAKDTIMWLKKLEVKNIILIGGLDKRYKESSEELRWLKTSKSTINLPYPELEKQLIMVGPLALFTIYSEIEDLPAIVLLPYADKERIDPAAAAIAVDAINKILGTNIDVTELYEDAKKLEEELQKQLENIQKEISRSGLDRHYM</sequence>
<organism evidence="3 4">
    <name type="scientific">Acidianus ambivalens</name>
    <name type="common">Desulfurolobus ambivalens</name>
    <dbReference type="NCBI Taxonomy" id="2283"/>
    <lineage>
        <taxon>Archaea</taxon>
        <taxon>Thermoproteota</taxon>
        <taxon>Thermoprotei</taxon>
        <taxon>Sulfolobales</taxon>
        <taxon>Sulfolobaceae</taxon>
        <taxon>Acidianus</taxon>
    </lineage>
</organism>
<dbReference type="InterPro" id="IPR038389">
    <property type="entry name" value="PSMG2_sf"/>
</dbReference>
<dbReference type="PANTHER" id="PTHR35610">
    <property type="entry name" value="3-ISOPROPYLMALATE DEHYDRATASE-RELATED"/>
    <property type="match status" value="1"/>
</dbReference>
<gene>
    <name evidence="3" type="ORF">D1866_11865</name>
    <name evidence="2" type="ORF">GFB69_03305</name>
</gene>
<accession>A0A650CXN0</accession>
<dbReference type="GO" id="GO:0000502">
    <property type="term" value="C:proteasome complex"/>
    <property type="evidence" value="ECO:0007669"/>
    <property type="project" value="UniProtKB-KW"/>
</dbReference>
<dbReference type="Gene3D" id="3.40.50.10900">
    <property type="entry name" value="PAC-like subunit"/>
    <property type="match status" value="1"/>
</dbReference>
<dbReference type="GeneID" id="42780440"/>
<dbReference type="RefSeq" id="WP_152940106.1">
    <property type="nucleotide sequence ID" value="NZ_CP045482.1"/>
</dbReference>
<name>A0A650CXN0_ACIAM</name>
<dbReference type="PANTHER" id="PTHR35610:SF3">
    <property type="entry name" value="PROTEASOME ASSEMBLY CHAPERONE FAMILY PROTEIN"/>
    <property type="match status" value="1"/>
</dbReference>
<keyword evidence="3" id="KW-0647">Proteasome</keyword>
<dbReference type="KEGG" id="aamb:D1866_11865"/>
<dbReference type="EMBL" id="CP045482">
    <property type="protein sequence ID" value="QGR22590.1"/>
    <property type="molecule type" value="Genomic_DNA"/>
</dbReference>
<keyword evidence="4" id="KW-1185">Reference proteome</keyword>
<reference evidence="3 4" key="2">
    <citation type="submission" date="2019-10" db="EMBL/GenBank/DDBJ databases">
        <title>Genome Sequences from Six Type Strain Members of the Archaeal Family Sulfolobaceae: Acidianus ambivalens, Acidianus infernus, Metallosphaera prunae, Stygiolobus azoricus, Sulfolobus metallicus, and Sulfurisphaera ohwakuensis.</title>
        <authorList>
            <person name="Counts J.A."/>
            <person name="Kelly R.M."/>
        </authorList>
    </citation>
    <scope>NUCLEOTIDE SEQUENCE [LARGE SCALE GENOMIC DNA]</scope>
    <source>
        <strain evidence="3 4">LEI 10</strain>
    </source>
</reference>
<protein>
    <submittedName>
        <fullName evidence="3">Proteasome assembly chaperone family protein</fullName>
    </submittedName>
</protein>
<evidence type="ECO:0000313" key="5">
    <source>
        <dbReference type="Proteomes" id="UP000474054"/>
    </source>
</evidence>